<evidence type="ECO:0000313" key="6">
    <source>
        <dbReference type="Proteomes" id="UP000692954"/>
    </source>
</evidence>
<dbReference type="GO" id="GO:0052381">
    <property type="term" value="F:tRNA dimethylallyltransferase activity"/>
    <property type="evidence" value="ECO:0007669"/>
    <property type="project" value="TreeGrafter"/>
</dbReference>
<dbReference type="EMBL" id="CAJJDN010000024">
    <property type="protein sequence ID" value="CAD8068228.1"/>
    <property type="molecule type" value="Genomic_DNA"/>
</dbReference>
<dbReference type="PANTHER" id="PTHR11088:SF60">
    <property type="entry name" value="TRNA DIMETHYLALLYLTRANSFERASE"/>
    <property type="match status" value="1"/>
</dbReference>
<evidence type="ECO:0000256" key="3">
    <source>
        <dbReference type="ARBA" id="ARBA00022840"/>
    </source>
</evidence>
<protein>
    <submittedName>
        <fullName evidence="5">Uncharacterized protein</fullName>
    </submittedName>
</protein>
<name>A0A8S1LJ12_9CILI</name>
<dbReference type="AlphaFoldDB" id="A0A8S1LJ12"/>
<reference evidence="5" key="1">
    <citation type="submission" date="2021-01" db="EMBL/GenBank/DDBJ databases">
        <authorList>
            <consortium name="Genoscope - CEA"/>
            <person name="William W."/>
        </authorList>
    </citation>
    <scope>NUCLEOTIDE SEQUENCE</scope>
</reference>
<evidence type="ECO:0000313" key="5">
    <source>
        <dbReference type="EMBL" id="CAD8068228.1"/>
    </source>
</evidence>
<keyword evidence="3" id="KW-0067">ATP-binding</keyword>
<feature type="compositionally biased region" description="Polar residues" evidence="4">
    <location>
        <begin position="328"/>
        <end position="345"/>
    </location>
</feature>
<feature type="region of interest" description="Disordered" evidence="4">
    <location>
        <begin position="327"/>
        <end position="352"/>
    </location>
</feature>
<evidence type="ECO:0000256" key="1">
    <source>
        <dbReference type="ARBA" id="ARBA00022679"/>
    </source>
</evidence>
<dbReference type="GO" id="GO:0005524">
    <property type="term" value="F:ATP binding"/>
    <property type="evidence" value="ECO:0007669"/>
    <property type="project" value="UniProtKB-KW"/>
</dbReference>
<dbReference type="Pfam" id="PF01715">
    <property type="entry name" value="IPPT"/>
    <property type="match status" value="1"/>
</dbReference>
<evidence type="ECO:0000256" key="2">
    <source>
        <dbReference type="ARBA" id="ARBA00022741"/>
    </source>
</evidence>
<keyword evidence="6" id="KW-1185">Reference proteome</keyword>
<organism evidence="5 6">
    <name type="scientific">Paramecium sonneborni</name>
    <dbReference type="NCBI Taxonomy" id="65129"/>
    <lineage>
        <taxon>Eukaryota</taxon>
        <taxon>Sar</taxon>
        <taxon>Alveolata</taxon>
        <taxon>Ciliophora</taxon>
        <taxon>Intramacronucleata</taxon>
        <taxon>Oligohymenophorea</taxon>
        <taxon>Peniculida</taxon>
        <taxon>Parameciidae</taxon>
        <taxon>Paramecium</taxon>
    </lineage>
</organism>
<evidence type="ECO:0000256" key="4">
    <source>
        <dbReference type="SAM" id="MobiDB-lite"/>
    </source>
</evidence>
<accession>A0A8S1LJ12</accession>
<comment type="caution">
    <text evidence="5">The sequence shown here is derived from an EMBL/GenBank/DDBJ whole genome shotgun (WGS) entry which is preliminary data.</text>
</comment>
<dbReference type="Proteomes" id="UP000692954">
    <property type="component" value="Unassembled WGS sequence"/>
</dbReference>
<keyword evidence="2" id="KW-0547">Nucleotide-binding</keyword>
<gene>
    <name evidence="5" type="ORF">PSON_ATCC_30995.1.T0240047</name>
</gene>
<dbReference type="OrthoDB" id="775260at2759"/>
<dbReference type="InterPro" id="IPR039657">
    <property type="entry name" value="Dimethylallyltransferase"/>
</dbReference>
<dbReference type="PANTHER" id="PTHR11088">
    <property type="entry name" value="TRNA DIMETHYLALLYLTRANSFERASE"/>
    <property type="match status" value="1"/>
</dbReference>
<keyword evidence="1" id="KW-0808">Transferase</keyword>
<dbReference type="GO" id="GO:0006400">
    <property type="term" value="P:tRNA modification"/>
    <property type="evidence" value="ECO:0007669"/>
    <property type="project" value="TreeGrafter"/>
</dbReference>
<proteinExistence type="predicted"/>
<sequence length="370" mass="43751">MKKLLVVSGLTGSGKSTVVQILSEQLKTPVIPVDSLQIYKNWPISSNWPKNKETYKLIGKYDGLKQSITSYHFKKDVLEILKQTDNPILEGGCCFFLNYLLNSRKEQFSDEKIKAADQEALKLLQNCEDPQSLLKSYFTSYDDSINISDRYRIQKALRFAILTNGQSITSPFNEQDPRLSDEMDIRGFFITEPQINISKKIYSRCDEMIRQGILEEFYQFYLMLDQKDFRVTTPIGFDEFINLMKCFQNIFEGRYISNRRAEKQKREYVVKFIQQFYVKSRQYASYQRKYFRSNLKEFIWIDNRTISIPQLIMQYYNCDREEYETRVNSEQNEGLKNEQGSTLLGKQNDPMPSKEIQDIVYKKVQEIMEQ</sequence>